<dbReference type="Pfam" id="PF05845">
    <property type="entry name" value="PhnH"/>
    <property type="match status" value="1"/>
</dbReference>
<gene>
    <name evidence="1" type="ORF">J3R73_004465</name>
</gene>
<dbReference type="PIRSF" id="PIRSF020680">
    <property type="entry name" value="PhnH"/>
    <property type="match status" value="1"/>
</dbReference>
<dbReference type="Proteomes" id="UP001237448">
    <property type="component" value="Unassembled WGS sequence"/>
</dbReference>
<evidence type="ECO:0000313" key="2">
    <source>
        <dbReference type="Proteomes" id="UP001237448"/>
    </source>
</evidence>
<dbReference type="InterPro" id="IPR008772">
    <property type="entry name" value="Phosphonate_metab_PhnH"/>
</dbReference>
<name>A0ABU0FJ90_9HYPH</name>
<dbReference type="InterPro" id="IPR038058">
    <property type="entry name" value="PhnH-like_sp"/>
</dbReference>
<reference evidence="1 2" key="1">
    <citation type="submission" date="2023-07" db="EMBL/GenBank/DDBJ databases">
        <title>Genomic Encyclopedia of Type Strains, Phase IV (KMG-IV): sequencing the most valuable type-strain genomes for metagenomic binning, comparative biology and taxonomic classification.</title>
        <authorList>
            <person name="Goeker M."/>
        </authorList>
    </citation>
    <scope>NUCLEOTIDE SEQUENCE [LARGE SCALE GENOMIC DNA]</scope>
    <source>
        <strain evidence="1 2">DSM 5896</strain>
    </source>
</reference>
<keyword evidence="2" id="KW-1185">Reference proteome</keyword>
<accession>A0ABU0FJ90</accession>
<keyword evidence="1" id="KW-0808">Transferase</keyword>
<organism evidence="1 2">
    <name type="scientific">Labrys monachus</name>
    <dbReference type="NCBI Taxonomy" id="217067"/>
    <lineage>
        <taxon>Bacteria</taxon>
        <taxon>Pseudomonadati</taxon>
        <taxon>Pseudomonadota</taxon>
        <taxon>Alphaproteobacteria</taxon>
        <taxon>Hyphomicrobiales</taxon>
        <taxon>Xanthobacteraceae</taxon>
        <taxon>Labrys</taxon>
    </lineage>
</organism>
<dbReference type="Gene3D" id="3.40.50.11310">
    <property type="entry name" value="Bacterial phosphonate metabolism protein PhnH"/>
    <property type="match status" value="1"/>
</dbReference>
<dbReference type="EMBL" id="JAUSVK010000001">
    <property type="protein sequence ID" value="MDQ0394673.1"/>
    <property type="molecule type" value="Genomic_DNA"/>
</dbReference>
<sequence>MPDSAFASGFTDAPLESQAVFRACMAALSRPATLQPLAAGVAPPAPLTPELAAVALALADHEAPLWLDAALAAEPAVRRYLAFHTGARFVADPADAAFALIAEARHCPAFAVFAAGSDEYPDRSTTLVIAVDRLSTGTDLVFSGPGIKGRAGLAAAPLPADFEAELAANHASFPRGIDLFLVSDGIVAALPRSSKLIGEA</sequence>
<dbReference type="SUPFAM" id="SSF159709">
    <property type="entry name" value="PhnH-like"/>
    <property type="match status" value="1"/>
</dbReference>
<protein>
    <submittedName>
        <fullName evidence="1">Alpha-D-ribose 1-methylphosphonate 5-triphosphate synthase subunit PhnH</fullName>
        <ecNumber evidence="1">2.7.8.37</ecNumber>
    </submittedName>
</protein>
<dbReference type="NCBIfam" id="TIGR03292">
    <property type="entry name" value="PhnH_redo"/>
    <property type="match status" value="1"/>
</dbReference>
<proteinExistence type="predicted"/>
<dbReference type="EC" id="2.7.8.37" evidence="1"/>
<dbReference type="GO" id="GO:0061693">
    <property type="term" value="F:alpha-D-ribose 1-methylphosphonate 5-triphosphate synthase activity"/>
    <property type="evidence" value="ECO:0007669"/>
    <property type="project" value="UniProtKB-EC"/>
</dbReference>
<dbReference type="RefSeq" id="WP_307432183.1">
    <property type="nucleotide sequence ID" value="NZ_JAUSVK010000001.1"/>
</dbReference>
<comment type="caution">
    <text evidence="1">The sequence shown here is derived from an EMBL/GenBank/DDBJ whole genome shotgun (WGS) entry which is preliminary data.</text>
</comment>
<evidence type="ECO:0000313" key="1">
    <source>
        <dbReference type="EMBL" id="MDQ0394673.1"/>
    </source>
</evidence>